<reference evidence="4" key="1">
    <citation type="submission" date="2016-10" db="EMBL/GenBank/DDBJ databases">
        <authorList>
            <person name="Varghese N."/>
            <person name="Submissions S."/>
        </authorList>
    </citation>
    <scope>NUCLEOTIDE SEQUENCE [LARGE SCALE GENOMIC DNA]</scope>
    <source>
        <strain evidence="4">JCM 14963</strain>
    </source>
</reference>
<evidence type="ECO:0008006" key="6">
    <source>
        <dbReference type="Google" id="ProtNLM"/>
    </source>
</evidence>
<dbReference type="RefSeq" id="WP_092287804.1">
    <property type="nucleotide sequence ID" value="NZ_BAABWD010000005.1"/>
</dbReference>
<reference evidence="3" key="2">
    <citation type="submission" date="2016-10" db="EMBL/GenBank/DDBJ databases">
        <authorList>
            <person name="de Groot N.N."/>
        </authorList>
    </citation>
    <scope>NUCLEOTIDE SEQUENCE [LARGE SCALE GENOMIC DNA]</scope>
    <source>
        <strain evidence="3">JCM 14963</strain>
    </source>
</reference>
<protein>
    <recommendedName>
        <fullName evidence="6">Copper chaperone PCu(A)C</fullName>
    </recommendedName>
</protein>
<organism evidence="3 4">
    <name type="scientific">Halopseudomonas sabulinigri</name>
    <dbReference type="NCBI Taxonomy" id="472181"/>
    <lineage>
        <taxon>Bacteria</taxon>
        <taxon>Pseudomonadati</taxon>
        <taxon>Pseudomonadota</taxon>
        <taxon>Gammaproteobacteria</taxon>
        <taxon>Pseudomonadales</taxon>
        <taxon>Pseudomonadaceae</taxon>
        <taxon>Halopseudomonas</taxon>
    </lineage>
</organism>
<evidence type="ECO:0000313" key="2">
    <source>
        <dbReference type="EMBL" id="GAA6132850.1"/>
    </source>
</evidence>
<name>A0A1H1WBZ3_9GAMM</name>
<dbReference type="EMBL" id="BAABWD010000005">
    <property type="protein sequence ID" value="GAA6132850.1"/>
    <property type="molecule type" value="Genomic_DNA"/>
</dbReference>
<evidence type="ECO:0000313" key="3">
    <source>
        <dbReference type="EMBL" id="SDS94623.1"/>
    </source>
</evidence>
<keyword evidence="1" id="KW-0732">Signal</keyword>
<gene>
    <name evidence="2" type="ORF">NBRC116187_32100</name>
    <name evidence="3" type="ORF">SAMN05216271_3171</name>
</gene>
<sequence>MRAALLSGLGLSLLLAGLPALAASVTLPHDDAMPVDLYNQRQDKPEQVLFEIQEYRVVVASEQRPGAAAGSTQANGFLLLQGRTLLPGSPVQRAEVRFVASGAALPPARLDARRQTLMLVYPESLLPVLLQQLNSPGAEYVQARFYGNGLVWGDIHSAPQTPQP</sequence>
<feature type="signal peptide" evidence="1">
    <location>
        <begin position="1"/>
        <end position="22"/>
    </location>
</feature>
<dbReference type="OrthoDB" id="7011130at2"/>
<keyword evidence="5" id="KW-1185">Reference proteome</keyword>
<dbReference type="EMBL" id="LT629763">
    <property type="protein sequence ID" value="SDS94623.1"/>
    <property type="molecule type" value="Genomic_DNA"/>
</dbReference>
<evidence type="ECO:0000313" key="4">
    <source>
        <dbReference type="Proteomes" id="UP000243413"/>
    </source>
</evidence>
<proteinExistence type="predicted"/>
<reference evidence="2 5" key="3">
    <citation type="submission" date="2024-04" db="EMBL/GenBank/DDBJ databases">
        <title>Draft genome sequence of Halopseudomonas sabulinigri NBRC 116187.</title>
        <authorList>
            <person name="Miyakawa T."/>
            <person name="Kusuya Y."/>
            <person name="Miura T."/>
        </authorList>
    </citation>
    <scope>NUCLEOTIDE SEQUENCE [LARGE SCALE GENOMIC DNA]</scope>
    <source>
        <strain evidence="2 5">4NH20-0042</strain>
    </source>
</reference>
<accession>A0A1H1WBZ3</accession>
<dbReference type="AlphaFoldDB" id="A0A1H1WBZ3"/>
<dbReference type="STRING" id="472181.SAMN05216271_3171"/>
<evidence type="ECO:0000256" key="1">
    <source>
        <dbReference type="SAM" id="SignalP"/>
    </source>
</evidence>
<evidence type="ECO:0000313" key="5">
    <source>
        <dbReference type="Proteomes" id="UP001486808"/>
    </source>
</evidence>
<dbReference type="Proteomes" id="UP001486808">
    <property type="component" value="Unassembled WGS sequence"/>
</dbReference>
<feature type="chain" id="PRO_5009264291" description="Copper chaperone PCu(A)C" evidence="1">
    <location>
        <begin position="23"/>
        <end position="164"/>
    </location>
</feature>
<dbReference type="Proteomes" id="UP000243413">
    <property type="component" value="Chromosome I"/>
</dbReference>